<organism evidence="1">
    <name type="scientific">Brassica cretica</name>
    <name type="common">Mustard</name>
    <dbReference type="NCBI Taxonomy" id="69181"/>
    <lineage>
        <taxon>Eukaryota</taxon>
        <taxon>Viridiplantae</taxon>
        <taxon>Streptophyta</taxon>
        <taxon>Embryophyta</taxon>
        <taxon>Tracheophyta</taxon>
        <taxon>Spermatophyta</taxon>
        <taxon>Magnoliopsida</taxon>
        <taxon>eudicotyledons</taxon>
        <taxon>Gunneridae</taxon>
        <taxon>Pentapetalae</taxon>
        <taxon>rosids</taxon>
        <taxon>malvids</taxon>
        <taxon>Brassicales</taxon>
        <taxon>Brassicaceae</taxon>
        <taxon>Brassiceae</taxon>
        <taxon>Brassica</taxon>
    </lineage>
</organism>
<dbReference type="AlphaFoldDB" id="A0A8S9JS60"/>
<proteinExistence type="predicted"/>
<evidence type="ECO:0000313" key="1">
    <source>
        <dbReference type="EMBL" id="KAF2585370.1"/>
    </source>
</evidence>
<gene>
    <name evidence="1" type="ORF">F2Q70_00037308</name>
</gene>
<name>A0A8S9JS60_BRACR</name>
<dbReference type="EMBL" id="QGKY02000246">
    <property type="protein sequence ID" value="KAF2585370.1"/>
    <property type="molecule type" value="Genomic_DNA"/>
</dbReference>
<accession>A0A8S9JS60</accession>
<sequence length="220" mass="25924">MTKTSAMTVQETLIKGEETTCQEALLPNVLPWEALLHLRTMGDPHHHLTTWEDKCLHRTMEVHHRRTTWEDRGHQQTMGEHHHRTMEEHHHKPTWEGHHNRTMEEHHHRPTWEEHHHRTMEEHHGRTTWEEVHHQMQDGQVTTTTTSSRVVECSSHSTRTAIHQTGMAAGTRTRVRIVEPVVGFLLFMHSGRCIGSLRKVGRLKNSFCFQCLSARYRARE</sequence>
<comment type="caution">
    <text evidence="1">The sequence shown here is derived from an EMBL/GenBank/DDBJ whole genome shotgun (WGS) entry which is preliminary data.</text>
</comment>
<protein>
    <submittedName>
        <fullName evidence="1">Uncharacterized protein</fullName>
    </submittedName>
</protein>
<reference evidence="1" key="1">
    <citation type="submission" date="2019-12" db="EMBL/GenBank/DDBJ databases">
        <title>Genome sequencing and annotation of Brassica cretica.</title>
        <authorList>
            <person name="Studholme D.J."/>
            <person name="Sarris P.F."/>
        </authorList>
    </citation>
    <scope>NUCLEOTIDE SEQUENCE</scope>
    <source>
        <strain evidence="1">PFS-102/07</strain>
        <tissue evidence="1">Leaf</tissue>
    </source>
</reference>